<dbReference type="PANTHER" id="PTHR30273:SF2">
    <property type="entry name" value="PROTEIN FECR"/>
    <property type="match status" value="1"/>
</dbReference>
<dbReference type="InterPro" id="IPR032623">
    <property type="entry name" value="FecR_N"/>
</dbReference>
<dbReference type="Gene3D" id="3.55.50.30">
    <property type="match status" value="1"/>
</dbReference>
<reference evidence="3 4" key="1">
    <citation type="submission" date="2020-08" db="EMBL/GenBank/DDBJ databases">
        <title>Exploring microbial biodiversity for novel pathways involved in the catabolism of aromatic compounds derived from lignin.</title>
        <authorList>
            <person name="Elkins J."/>
        </authorList>
    </citation>
    <scope>NUCLEOTIDE SEQUENCE [LARGE SCALE GENOMIC DNA]</scope>
    <source>
        <strain evidence="3 4">B1D3A</strain>
    </source>
</reference>
<keyword evidence="3" id="KW-0812">Transmembrane</keyword>
<evidence type="ECO:0000259" key="1">
    <source>
        <dbReference type="Pfam" id="PF04773"/>
    </source>
</evidence>
<evidence type="ECO:0000313" key="3">
    <source>
        <dbReference type="EMBL" id="MBB5986744.1"/>
    </source>
</evidence>
<dbReference type="InterPro" id="IPR006860">
    <property type="entry name" value="FecR"/>
</dbReference>
<keyword evidence="3" id="KW-0472">Membrane</keyword>
<accession>A0ABR6NHJ3</accession>
<gene>
    <name evidence="3" type="ORF">HNP60_002718</name>
</gene>
<dbReference type="InterPro" id="IPR012373">
    <property type="entry name" value="Ferrdict_sens_TM"/>
</dbReference>
<name>A0ABR6NHJ3_9SPHN</name>
<protein>
    <submittedName>
        <fullName evidence="3">Transmembrane sensor</fullName>
    </submittedName>
</protein>
<evidence type="ECO:0000259" key="2">
    <source>
        <dbReference type="Pfam" id="PF16220"/>
    </source>
</evidence>
<dbReference type="RefSeq" id="WP_184154582.1">
    <property type="nucleotide sequence ID" value="NZ_JACHKA010000001.1"/>
</dbReference>
<evidence type="ECO:0000313" key="4">
    <source>
        <dbReference type="Proteomes" id="UP001138540"/>
    </source>
</evidence>
<dbReference type="Pfam" id="PF04773">
    <property type="entry name" value="FecR"/>
    <property type="match status" value="1"/>
</dbReference>
<feature type="domain" description="FecR protein" evidence="1">
    <location>
        <begin position="131"/>
        <end position="223"/>
    </location>
</feature>
<proteinExistence type="predicted"/>
<dbReference type="PANTHER" id="PTHR30273">
    <property type="entry name" value="PERIPLASMIC SIGNAL SENSOR AND SIGMA FACTOR ACTIVATOR FECR-RELATED"/>
    <property type="match status" value="1"/>
</dbReference>
<keyword evidence="4" id="KW-1185">Reference proteome</keyword>
<comment type="caution">
    <text evidence="3">The sequence shown here is derived from an EMBL/GenBank/DDBJ whole genome shotgun (WGS) entry which is preliminary data.</text>
</comment>
<organism evidence="3 4">
    <name type="scientific">Sphingobium lignivorans</name>
    <dbReference type="NCBI Taxonomy" id="2735886"/>
    <lineage>
        <taxon>Bacteria</taxon>
        <taxon>Pseudomonadati</taxon>
        <taxon>Pseudomonadota</taxon>
        <taxon>Alphaproteobacteria</taxon>
        <taxon>Sphingomonadales</taxon>
        <taxon>Sphingomonadaceae</taxon>
        <taxon>Sphingobium</taxon>
    </lineage>
</organism>
<dbReference type="Gene3D" id="2.60.120.1440">
    <property type="match status" value="1"/>
</dbReference>
<sequence>MSHAFDARALEKIDSPEATAAAYFSHLRSPMATPEDYLAFDSWFARDERNRAAWAKVERAWEGAGRAADDPRIAAFREHARTSSRPAPLWRRPMPALAAVLALVAIVSAPFMYRIATDRQPAASSALAGHTIAAGIGQQASFHMTDGSVVTVNTASKVVVAESELRRLARLDYGEAFFEVAKNARKPFVVEVGKVSVTALGTAFSVRNLDGAIHVALAEGRVRVDVPGKDSAAKSVILEPGTSLSFARGVLSESKSDVTRMLAWRQGMLSFDRTPLAEAVAEINRYTQQEIAIVSPEIAERRISGSFRIGITRGFLQSLEAAGIAHVRSETPARVELAAP</sequence>
<dbReference type="PIRSF" id="PIRSF018266">
    <property type="entry name" value="FecR"/>
    <property type="match status" value="1"/>
</dbReference>
<dbReference type="Pfam" id="PF16220">
    <property type="entry name" value="DUF4880"/>
    <property type="match status" value="1"/>
</dbReference>
<feature type="domain" description="FecR N-terminal" evidence="2">
    <location>
        <begin position="20"/>
        <end position="59"/>
    </location>
</feature>
<dbReference type="Proteomes" id="UP001138540">
    <property type="component" value="Unassembled WGS sequence"/>
</dbReference>
<dbReference type="EMBL" id="JACHKA010000001">
    <property type="protein sequence ID" value="MBB5986744.1"/>
    <property type="molecule type" value="Genomic_DNA"/>
</dbReference>